<evidence type="ECO:0000256" key="2">
    <source>
        <dbReference type="ARBA" id="ARBA00022723"/>
    </source>
</evidence>
<proteinExistence type="predicted"/>
<reference evidence="6" key="1">
    <citation type="journal article" date="2021" name="Sci. Rep.">
        <title>Diploid genomic architecture of Nitzschia inconspicua, an elite biomass production diatom.</title>
        <authorList>
            <person name="Oliver A."/>
            <person name="Podell S."/>
            <person name="Pinowska A."/>
            <person name="Traller J.C."/>
            <person name="Smith S.R."/>
            <person name="McClure R."/>
            <person name="Beliaev A."/>
            <person name="Bohutskyi P."/>
            <person name="Hill E.A."/>
            <person name="Rabines A."/>
            <person name="Zheng H."/>
            <person name="Allen L.Z."/>
            <person name="Kuo A."/>
            <person name="Grigoriev I.V."/>
            <person name="Allen A.E."/>
            <person name="Hazlebeck D."/>
            <person name="Allen E.E."/>
        </authorList>
    </citation>
    <scope>NUCLEOTIDE SEQUENCE</scope>
    <source>
        <strain evidence="6">Hildebrandi</strain>
    </source>
</reference>
<keyword evidence="2" id="KW-0479">Metal-binding</keyword>
<comment type="caution">
    <text evidence="6">The sequence shown here is derived from an EMBL/GenBank/DDBJ whole genome shotgun (WGS) entry which is preliminary data.</text>
</comment>
<reference evidence="6" key="2">
    <citation type="submission" date="2021-04" db="EMBL/GenBank/DDBJ databases">
        <authorList>
            <person name="Podell S."/>
        </authorList>
    </citation>
    <scope>NUCLEOTIDE SEQUENCE</scope>
    <source>
        <strain evidence="6">Hildebrandi</strain>
    </source>
</reference>
<feature type="active site" description="Nucleophile" evidence="5">
    <location>
        <position position="97"/>
    </location>
</feature>
<dbReference type="InterPro" id="IPR004469">
    <property type="entry name" value="PSP"/>
</dbReference>
<dbReference type="Proteomes" id="UP000693970">
    <property type="component" value="Unassembled WGS sequence"/>
</dbReference>
<feature type="active site" description="Proton donor" evidence="5">
    <location>
        <position position="99"/>
    </location>
</feature>
<dbReference type="PANTHER" id="PTHR43344">
    <property type="entry name" value="PHOSPHOSERINE PHOSPHATASE"/>
    <property type="match status" value="1"/>
</dbReference>
<dbReference type="EMBL" id="JAGRRH010000022">
    <property type="protein sequence ID" value="KAG7344770.1"/>
    <property type="molecule type" value="Genomic_DNA"/>
</dbReference>
<dbReference type="NCBIfam" id="TIGR00338">
    <property type="entry name" value="serB"/>
    <property type="match status" value="1"/>
</dbReference>
<keyword evidence="7" id="KW-1185">Reference proteome</keyword>
<gene>
    <name evidence="6" type="ORF">IV203_032301</name>
</gene>
<evidence type="ECO:0000256" key="3">
    <source>
        <dbReference type="ARBA" id="ARBA00022801"/>
    </source>
</evidence>
<keyword evidence="1" id="KW-0028">Amino-acid biosynthesis</keyword>
<evidence type="ECO:0000313" key="6">
    <source>
        <dbReference type="EMBL" id="KAG7344770.1"/>
    </source>
</evidence>
<sequence length="303" mass="32998">MLSKTCATVAFRLSSQRTAFVAASSSSFANYGSVCRFSSAATAAPMDNNNTAATTVSPESLLEHFQTTTKSSNNSMIGNNIGDAMYALYKADAVCFDVDSTVIAEEGIDVLADYLGKGEQVAALTKQAMEGGMKFQDALQQRLELLQPSQQSILQLLQEQPLQLTPNIDTLMNSLQSKQVDIWLVSGGFRIMIEPVASLLNISKHNIVANTILFDDDGNYNGFDKTEPTSADMGKPKALQQLQTQYNYQCMVMVGDGATDAQAKPPAQAFIGFGGVIERQAVKEKADWFVTDFMDMVHIIEQR</sequence>
<dbReference type="GO" id="GO:0000287">
    <property type="term" value="F:magnesium ion binding"/>
    <property type="evidence" value="ECO:0007669"/>
    <property type="project" value="TreeGrafter"/>
</dbReference>
<evidence type="ECO:0000256" key="5">
    <source>
        <dbReference type="PIRSR" id="PIRSR604469-1"/>
    </source>
</evidence>
<protein>
    <submittedName>
        <fullName evidence="6">HAD-superfamily hydrolase</fullName>
    </submittedName>
</protein>
<evidence type="ECO:0000256" key="4">
    <source>
        <dbReference type="ARBA" id="ARBA00022842"/>
    </source>
</evidence>
<dbReference type="NCBIfam" id="TIGR01488">
    <property type="entry name" value="HAD-SF-IB"/>
    <property type="match status" value="1"/>
</dbReference>
<dbReference type="CDD" id="cd04309">
    <property type="entry name" value="HAD_PSP_eu"/>
    <property type="match status" value="1"/>
</dbReference>
<evidence type="ECO:0000256" key="1">
    <source>
        <dbReference type="ARBA" id="ARBA00022605"/>
    </source>
</evidence>
<dbReference type="AlphaFoldDB" id="A0A9K3PEX1"/>
<dbReference type="GO" id="GO:0036424">
    <property type="term" value="F:L-phosphoserine phosphatase activity"/>
    <property type="evidence" value="ECO:0007669"/>
    <property type="project" value="InterPro"/>
</dbReference>
<dbReference type="InterPro" id="IPR050582">
    <property type="entry name" value="HAD-like_SerB"/>
</dbReference>
<keyword evidence="4" id="KW-0460">Magnesium</keyword>
<evidence type="ECO:0000313" key="7">
    <source>
        <dbReference type="Proteomes" id="UP000693970"/>
    </source>
</evidence>
<dbReference type="GO" id="GO:0005737">
    <property type="term" value="C:cytoplasm"/>
    <property type="evidence" value="ECO:0007669"/>
    <property type="project" value="TreeGrafter"/>
</dbReference>
<name>A0A9K3PEX1_9STRA</name>
<dbReference type="GO" id="GO:0006564">
    <property type="term" value="P:L-serine biosynthetic process"/>
    <property type="evidence" value="ECO:0007669"/>
    <property type="project" value="InterPro"/>
</dbReference>
<dbReference type="PANTHER" id="PTHR43344:SF2">
    <property type="entry name" value="PHOSPHOSERINE PHOSPHATASE"/>
    <property type="match status" value="1"/>
</dbReference>
<dbReference type="Pfam" id="PF00702">
    <property type="entry name" value="Hydrolase"/>
    <property type="match status" value="1"/>
</dbReference>
<accession>A0A9K3PEX1</accession>
<organism evidence="6 7">
    <name type="scientific">Nitzschia inconspicua</name>
    <dbReference type="NCBI Taxonomy" id="303405"/>
    <lineage>
        <taxon>Eukaryota</taxon>
        <taxon>Sar</taxon>
        <taxon>Stramenopiles</taxon>
        <taxon>Ochrophyta</taxon>
        <taxon>Bacillariophyta</taxon>
        <taxon>Bacillariophyceae</taxon>
        <taxon>Bacillariophycidae</taxon>
        <taxon>Bacillariales</taxon>
        <taxon>Bacillariaceae</taxon>
        <taxon>Nitzschia</taxon>
    </lineage>
</organism>
<keyword evidence="3 6" id="KW-0378">Hydrolase</keyword>
<dbReference type="OrthoDB" id="27226at2759"/>